<accession>A0AA36E4K4</accession>
<evidence type="ECO:0000313" key="2">
    <source>
        <dbReference type="Proteomes" id="UP001177003"/>
    </source>
</evidence>
<dbReference type="AlphaFoldDB" id="A0AA36E4K4"/>
<organism evidence="1 2">
    <name type="scientific">Lactuca saligna</name>
    <name type="common">Willowleaf lettuce</name>
    <dbReference type="NCBI Taxonomy" id="75948"/>
    <lineage>
        <taxon>Eukaryota</taxon>
        <taxon>Viridiplantae</taxon>
        <taxon>Streptophyta</taxon>
        <taxon>Embryophyta</taxon>
        <taxon>Tracheophyta</taxon>
        <taxon>Spermatophyta</taxon>
        <taxon>Magnoliopsida</taxon>
        <taxon>eudicotyledons</taxon>
        <taxon>Gunneridae</taxon>
        <taxon>Pentapetalae</taxon>
        <taxon>asterids</taxon>
        <taxon>campanulids</taxon>
        <taxon>Asterales</taxon>
        <taxon>Asteraceae</taxon>
        <taxon>Cichorioideae</taxon>
        <taxon>Cichorieae</taxon>
        <taxon>Lactucinae</taxon>
        <taxon>Lactuca</taxon>
    </lineage>
</organism>
<protein>
    <submittedName>
        <fullName evidence="1">Uncharacterized protein</fullName>
    </submittedName>
</protein>
<proteinExistence type="predicted"/>
<evidence type="ECO:0000313" key="1">
    <source>
        <dbReference type="EMBL" id="CAI9282806.1"/>
    </source>
</evidence>
<keyword evidence="2" id="KW-1185">Reference proteome</keyword>
<dbReference type="Proteomes" id="UP001177003">
    <property type="component" value="Chromosome 4"/>
</dbReference>
<name>A0AA36E4K4_LACSI</name>
<dbReference type="EMBL" id="OX465080">
    <property type="protein sequence ID" value="CAI9282806.1"/>
    <property type="molecule type" value="Genomic_DNA"/>
</dbReference>
<sequence>MIVSSPKWDSLIKSNVEEIVDLDVFVKTFHVDTTTNQGDQSKVSTTKKTTIIPPGISNVESVTEEVRTSSIPVNMSNMDINVSMGEGVLTTEPQGKPIIVISSTFDTSTISSNLSLPPFVSTVSTTLPPTTYSPTFDQILQQPITSLFPYQSTYPRTVNDDATTNNGEFTSTFGDLEFDQEEENISNHMRMQGVVRVVYVMFKFQEHRLRDELEHIDRHNENRVKAQSSSFNLKLKELKDVEKEKHLLYVQVVKKVREDVNLKLENLRVDMAKEVAAISHDFSTLYTKVDIIAFAVVNFFKWYKSLIPKVDKIAEIDLQNFSKVEDFLHNLKDLVSKIGLSSSLLTPESLAQRFDALESTLKAELAQLANLMNLIPTNASPVQTG</sequence>
<reference evidence="1" key="1">
    <citation type="submission" date="2023-04" db="EMBL/GenBank/DDBJ databases">
        <authorList>
            <person name="Vijverberg K."/>
            <person name="Xiong W."/>
            <person name="Schranz E."/>
        </authorList>
    </citation>
    <scope>NUCLEOTIDE SEQUENCE</scope>
</reference>
<gene>
    <name evidence="1" type="ORF">LSALG_LOCUS22429</name>
</gene>